<protein>
    <submittedName>
        <fullName evidence="6">LysR family transcriptional regulator</fullName>
    </submittedName>
</protein>
<dbReference type="Pfam" id="PF03466">
    <property type="entry name" value="LysR_substrate"/>
    <property type="match status" value="1"/>
</dbReference>
<dbReference type="Proteomes" id="UP000503336">
    <property type="component" value="Chromosome"/>
</dbReference>
<dbReference type="Pfam" id="PF00126">
    <property type="entry name" value="HTH_1"/>
    <property type="match status" value="1"/>
</dbReference>
<evidence type="ECO:0000313" key="6">
    <source>
        <dbReference type="EMBL" id="QIE54900.1"/>
    </source>
</evidence>
<dbReference type="Gene3D" id="1.10.10.10">
    <property type="entry name" value="Winged helix-like DNA-binding domain superfamily/Winged helix DNA-binding domain"/>
    <property type="match status" value="1"/>
</dbReference>
<dbReference type="InterPro" id="IPR000847">
    <property type="entry name" value="LysR_HTH_N"/>
</dbReference>
<evidence type="ECO:0000313" key="7">
    <source>
        <dbReference type="Proteomes" id="UP000503336"/>
    </source>
</evidence>
<evidence type="ECO:0000256" key="4">
    <source>
        <dbReference type="ARBA" id="ARBA00023163"/>
    </source>
</evidence>
<keyword evidence="2" id="KW-0805">Transcription regulation</keyword>
<keyword evidence="3" id="KW-0238">DNA-binding</keyword>
<accession>A0A7L5BSZ3</accession>
<evidence type="ECO:0000259" key="5">
    <source>
        <dbReference type="PROSITE" id="PS50931"/>
    </source>
</evidence>
<gene>
    <name evidence="6" type="ORF">G5B40_05205</name>
</gene>
<dbReference type="InterPro" id="IPR005119">
    <property type="entry name" value="LysR_subst-bd"/>
</dbReference>
<organism evidence="6 7">
    <name type="scientific">Pikeienuella piscinae</name>
    <dbReference type="NCBI Taxonomy" id="2748098"/>
    <lineage>
        <taxon>Bacteria</taxon>
        <taxon>Pseudomonadati</taxon>
        <taxon>Pseudomonadota</taxon>
        <taxon>Alphaproteobacteria</taxon>
        <taxon>Rhodobacterales</taxon>
        <taxon>Paracoccaceae</taxon>
        <taxon>Pikeienuella</taxon>
    </lineage>
</organism>
<dbReference type="InterPro" id="IPR036388">
    <property type="entry name" value="WH-like_DNA-bd_sf"/>
</dbReference>
<proteinExistence type="inferred from homology"/>
<dbReference type="RefSeq" id="WP_165095926.1">
    <property type="nucleotide sequence ID" value="NZ_CP049056.1"/>
</dbReference>
<dbReference type="AlphaFoldDB" id="A0A7L5BSZ3"/>
<feature type="domain" description="HTH lysR-type" evidence="5">
    <location>
        <begin position="1"/>
        <end position="58"/>
    </location>
</feature>
<dbReference type="CDD" id="cd08422">
    <property type="entry name" value="PBP2_CrgA_like"/>
    <property type="match status" value="1"/>
</dbReference>
<evidence type="ECO:0000256" key="2">
    <source>
        <dbReference type="ARBA" id="ARBA00023015"/>
    </source>
</evidence>
<dbReference type="PANTHER" id="PTHR30537">
    <property type="entry name" value="HTH-TYPE TRANSCRIPTIONAL REGULATOR"/>
    <property type="match status" value="1"/>
</dbReference>
<reference evidence="6 7" key="1">
    <citation type="submission" date="2020-02" db="EMBL/GenBank/DDBJ databases">
        <title>complete genome sequence of Rhodobacteraceae bacterium.</title>
        <authorList>
            <person name="Park J."/>
            <person name="Kim Y.-S."/>
            <person name="Kim K.-H."/>
        </authorList>
    </citation>
    <scope>NUCLEOTIDE SEQUENCE [LARGE SCALE GENOMIC DNA]</scope>
    <source>
        <strain evidence="6 7">RR4-56</strain>
    </source>
</reference>
<sequence length="296" mass="32297">MRYDDLRAFHHVAIQGSFTGAARVLRRPKSSVSAAVARLEATLGLRLLERTTRRIRLTEAGGELHHQCAEHVDALNEVLLSIQSRSRGISGTLRLAAPYEFGAHHLAATAARLMSLHPELQIVLDVEHRPVDLFDRNYDIVFSMTDRELSASSVVAKRVFTLERGVFAAPSLLRGGAAPCSPDALAGLPLLCGVNEEHWSFIAPEPEAERIRMKIAAPRLVSPNAGVRKLAALAGVGVVRITKTFCASELKSGELIQLLADHTCQPLTVYALMPARRLTLPRVRLFLNTLAAIESA</sequence>
<dbReference type="InterPro" id="IPR036390">
    <property type="entry name" value="WH_DNA-bd_sf"/>
</dbReference>
<dbReference type="GO" id="GO:0043565">
    <property type="term" value="F:sequence-specific DNA binding"/>
    <property type="evidence" value="ECO:0007669"/>
    <property type="project" value="TreeGrafter"/>
</dbReference>
<dbReference type="GO" id="GO:0006351">
    <property type="term" value="P:DNA-templated transcription"/>
    <property type="evidence" value="ECO:0007669"/>
    <property type="project" value="TreeGrafter"/>
</dbReference>
<dbReference type="GO" id="GO:0003700">
    <property type="term" value="F:DNA-binding transcription factor activity"/>
    <property type="evidence" value="ECO:0007669"/>
    <property type="project" value="InterPro"/>
</dbReference>
<evidence type="ECO:0000256" key="1">
    <source>
        <dbReference type="ARBA" id="ARBA00009437"/>
    </source>
</evidence>
<keyword evidence="4" id="KW-0804">Transcription</keyword>
<dbReference type="SUPFAM" id="SSF46785">
    <property type="entry name" value="Winged helix' DNA-binding domain"/>
    <property type="match status" value="1"/>
</dbReference>
<evidence type="ECO:0000256" key="3">
    <source>
        <dbReference type="ARBA" id="ARBA00023125"/>
    </source>
</evidence>
<dbReference type="KEGG" id="hdh:G5B40_05205"/>
<dbReference type="InterPro" id="IPR058163">
    <property type="entry name" value="LysR-type_TF_proteobact-type"/>
</dbReference>
<dbReference type="Gene3D" id="3.40.190.290">
    <property type="match status" value="1"/>
</dbReference>
<comment type="similarity">
    <text evidence="1">Belongs to the LysR transcriptional regulatory family.</text>
</comment>
<dbReference type="PANTHER" id="PTHR30537:SF5">
    <property type="entry name" value="HTH-TYPE TRANSCRIPTIONAL ACTIVATOR TTDR-RELATED"/>
    <property type="match status" value="1"/>
</dbReference>
<dbReference type="EMBL" id="CP049056">
    <property type="protein sequence ID" value="QIE54900.1"/>
    <property type="molecule type" value="Genomic_DNA"/>
</dbReference>
<dbReference type="PROSITE" id="PS50931">
    <property type="entry name" value="HTH_LYSR"/>
    <property type="match status" value="1"/>
</dbReference>
<dbReference type="SUPFAM" id="SSF53850">
    <property type="entry name" value="Periplasmic binding protein-like II"/>
    <property type="match status" value="1"/>
</dbReference>
<keyword evidence="7" id="KW-1185">Reference proteome</keyword>
<dbReference type="FunFam" id="1.10.10.10:FF:000001">
    <property type="entry name" value="LysR family transcriptional regulator"/>
    <property type="match status" value="1"/>
</dbReference>
<name>A0A7L5BSZ3_9RHOB</name>